<name>C1D826_LARHH</name>
<dbReference type="KEGG" id="lhk:LHK_01630"/>
<protein>
    <submittedName>
        <fullName evidence="1">Tail fiber protein 2</fullName>
    </submittedName>
</protein>
<gene>
    <name evidence="1" type="ordered locus">LHK_01630</name>
</gene>
<dbReference type="AlphaFoldDB" id="C1D826"/>
<evidence type="ECO:0000313" key="2">
    <source>
        <dbReference type="Proteomes" id="UP000002010"/>
    </source>
</evidence>
<reference evidence="1 2" key="1">
    <citation type="journal article" date="2009" name="PLoS Genet.">
        <title>The complete genome and proteome of Laribacter hongkongensis reveal potential mechanisms for adaptations to different temperatures and habitats.</title>
        <authorList>
            <person name="Woo P.C."/>
            <person name="Lau S.K."/>
            <person name="Tse H."/>
            <person name="Teng J.L."/>
            <person name="Curreem S.O."/>
            <person name="Tsang A.K."/>
            <person name="Fan R.Y."/>
            <person name="Wong G.K."/>
            <person name="Huang Y."/>
            <person name="Loman N.J."/>
            <person name="Snyder L.A."/>
            <person name="Cai J.J."/>
            <person name="Huang J.D."/>
            <person name="Mak W."/>
            <person name="Pallen M.J."/>
            <person name="Lok S."/>
            <person name="Yuen K.Y."/>
        </authorList>
    </citation>
    <scope>NUCLEOTIDE SEQUENCE [LARGE SCALE GENOMIC DNA]</scope>
    <source>
        <strain evidence="1 2">HLHK9</strain>
    </source>
</reference>
<keyword evidence="2" id="KW-1185">Reference proteome</keyword>
<organism evidence="1 2">
    <name type="scientific">Laribacter hongkongensis (strain HLHK9)</name>
    <dbReference type="NCBI Taxonomy" id="557598"/>
    <lineage>
        <taxon>Bacteria</taxon>
        <taxon>Pseudomonadati</taxon>
        <taxon>Pseudomonadota</taxon>
        <taxon>Betaproteobacteria</taxon>
        <taxon>Neisseriales</taxon>
        <taxon>Aquaspirillaceae</taxon>
        <taxon>Laribacter</taxon>
    </lineage>
</organism>
<accession>C1D826</accession>
<dbReference type="STRING" id="557598.LHK_01630"/>
<dbReference type="HOGENOM" id="CLU_692218_0_0_4"/>
<dbReference type="EMBL" id="CP001154">
    <property type="protein sequence ID" value="ACO74616.1"/>
    <property type="molecule type" value="Genomic_DNA"/>
</dbReference>
<dbReference type="SUPFAM" id="SSF88874">
    <property type="entry name" value="Receptor-binding domain of short tail fibre protein gp12"/>
    <property type="match status" value="1"/>
</dbReference>
<dbReference type="eggNOG" id="COG4675">
    <property type="taxonomic scope" value="Bacteria"/>
</dbReference>
<dbReference type="Proteomes" id="UP000002010">
    <property type="component" value="Chromosome"/>
</dbReference>
<sequence>MQNPLPPIDSQDGLFHDGNPVTGELGTILTSTWLNNVQGAIRSNQTELVSVLSAAGIAPDAARPDQLLAALQALYLGKTAQAADSAKLEGHPASYFAKADDLAKVGSDPLLWPRTSPSRTHIQAGYAPLDGQELSRALYPDAWAAIQAGAVPVVTEADWQADPLKRGAWTYGNGSTTFRMPDWNGKSAGSKGAVFVRGDGSLSAGTPGLIQPDEFKTHKHDILNFGASSTASGSGVAAAAGGNGNSFNNSGWAASSGGVETRPLNVTGVWVCRLFGAVTNPGAVDAAQLATEVARLWAQKLDSSAAFGIGQEPVDVTASRVSGVAYYNTTGRPITLTGSMSTSGLSSFSISINDRPAMPFCSAAANTSSCGSVPIPVNAKYVITIAGQIVTKGLWELR</sequence>
<proteinExistence type="predicted"/>
<evidence type="ECO:0000313" key="1">
    <source>
        <dbReference type="EMBL" id="ACO74616.1"/>
    </source>
</evidence>